<sequence length="506" mass="58001">MPEIEIERIISVSSEDQKFPAKNLLRKDGSKWQNQCGKKASIIFKLKEESLITSIHIGNNGSAFVEVLVGKSSSTEDNKVILVASSFMSPVESRSMDNSHRVRLFNTDNLCKTVIDEKWDKIEVVCTQPFNKTTPYGLSFIKFFSEELPVPQQTTLGSFKLLSDDNRQSSFRPGSLFAKRKEKPLSPPLSAAAEARDISRHIEGCDHQTVPSKQERNTIKEKTSRVFEPKQKTTLDQGNKTHKTLGRNSNKKERSFGQLMEKVTFVLSGFQNPFRSKIRQQAIEMGATYKADWSANCTHLICAFKDTPKYNSVLGKGKIVKHHWIEDCFKQKKLLSSKKYRLDSSKSDSSESEDDIPYKKRKQQPGIISRPETSKQADKRDYPSDFSSSLETDQPKRRSQTKLTQKNDSTSSVLKNFFEGTIFFIHGDFPETERQQTERYIIAAGGEIEDQISRNTEFVVTMNEYRRNFDETAKGNLTNLKFIKPQWIFECHDSGKKVEYRKFEVK</sequence>
<dbReference type="Gene3D" id="2.60.120.260">
    <property type="entry name" value="Galactose-binding domain-like"/>
    <property type="match status" value="1"/>
</dbReference>
<comment type="caution">
    <text evidence="8">The sequence shown here is derived from an EMBL/GenBank/DDBJ whole genome shotgun (WGS) entry which is preliminary data.</text>
</comment>
<dbReference type="Gene3D" id="3.40.50.10190">
    <property type="entry name" value="BRCT domain"/>
    <property type="match status" value="2"/>
</dbReference>
<proteinExistence type="predicted"/>
<protein>
    <submittedName>
        <fullName evidence="8">DgyrCDS11120</fullName>
    </submittedName>
</protein>
<name>A0A7I8W3F7_9ANNE</name>
<dbReference type="Proteomes" id="UP000549394">
    <property type="component" value="Unassembled WGS sequence"/>
</dbReference>
<comment type="subcellular location">
    <subcellularLocation>
        <location evidence="1">Nucleus</location>
    </subcellularLocation>
</comment>
<evidence type="ECO:0000256" key="1">
    <source>
        <dbReference type="ARBA" id="ARBA00004123"/>
    </source>
</evidence>
<dbReference type="PANTHER" id="PTHR11370:SF5">
    <property type="entry name" value="DNA REPAIR PROTEIN XRCC1"/>
    <property type="match status" value="1"/>
</dbReference>
<dbReference type="Pfam" id="PF00533">
    <property type="entry name" value="BRCT"/>
    <property type="match status" value="1"/>
</dbReference>
<feature type="region of interest" description="Disordered" evidence="6">
    <location>
        <begin position="340"/>
        <end position="407"/>
    </location>
</feature>
<dbReference type="FunFam" id="3.40.50.10190:FF:000008">
    <property type="entry name" value="X-ray repair cross complementing 1"/>
    <property type="match status" value="1"/>
</dbReference>
<dbReference type="InterPro" id="IPR002706">
    <property type="entry name" value="Xrcc1_N"/>
</dbReference>
<dbReference type="GO" id="GO:0005634">
    <property type="term" value="C:nucleus"/>
    <property type="evidence" value="ECO:0007669"/>
    <property type="project" value="UniProtKB-SubCell"/>
</dbReference>
<evidence type="ECO:0000256" key="2">
    <source>
        <dbReference type="ARBA" id="ARBA00022737"/>
    </source>
</evidence>
<reference evidence="8 9" key="1">
    <citation type="submission" date="2020-08" db="EMBL/GenBank/DDBJ databases">
        <authorList>
            <person name="Hejnol A."/>
        </authorList>
    </citation>
    <scope>NUCLEOTIDE SEQUENCE [LARGE SCALE GENOMIC DNA]</scope>
</reference>
<evidence type="ECO:0000256" key="4">
    <source>
        <dbReference type="ARBA" id="ARBA00023204"/>
    </source>
</evidence>
<feature type="region of interest" description="Disordered" evidence="6">
    <location>
        <begin position="234"/>
        <end position="253"/>
    </location>
</feature>
<keyword evidence="3" id="KW-0227">DNA damage</keyword>
<evidence type="ECO:0000256" key="3">
    <source>
        <dbReference type="ARBA" id="ARBA00022763"/>
    </source>
</evidence>
<feature type="domain" description="BRCT" evidence="7">
    <location>
        <begin position="413"/>
        <end position="505"/>
    </location>
</feature>
<keyword evidence="5" id="KW-0539">Nucleus</keyword>
<organism evidence="8 9">
    <name type="scientific">Dimorphilus gyrociliatus</name>
    <dbReference type="NCBI Taxonomy" id="2664684"/>
    <lineage>
        <taxon>Eukaryota</taxon>
        <taxon>Metazoa</taxon>
        <taxon>Spiralia</taxon>
        <taxon>Lophotrochozoa</taxon>
        <taxon>Annelida</taxon>
        <taxon>Polychaeta</taxon>
        <taxon>Polychaeta incertae sedis</taxon>
        <taxon>Dinophilidae</taxon>
        <taxon>Dimorphilus</taxon>
    </lineage>
</organism>
<keyword evidence="9" id="KW-1185">Reference proteome</keyword>
<dbReference type="SMART" id="SM00292">
    <property type="entry name" value="BRCT"/>
    <property type="match status" value="2"/>
</dbReference>
<dbReference type="SUPFAM" id="SSF49785">
    <property type="entry name" value="Galactose-binding domain-like"/>
    <property type="match status" value="1"/>
</dbReference>
<keyword evidence="2" id="KW-0677">Repeat</keyword>
<feature type="compositionally biased region" description="Basic and acidic residues" evidence="6">
    <location>
        <begin position="372"/>
        <end position="383"/>
    </location>
</feature>
<accession>A0A7I8W3F7</accession>
<dbReference type="PANTHER" id="PTHR11370">
    <property type="entry name" value="DNA-REPAIR PROTEIN XRCC1"/>
    <property type="match status" value="1"/>
</dbReference>
<keyword evidence="4" id="KW-0234">DNA repair</keyword>
<dbReference type="SUPFAM" id="SSF52113">
    <property type="entry name" value="BRCT domain"/>
    <property type="match status" value="2"/>
</dbReference>
<evidence type="ECO:0000313" key="9">
    <source>
        <dbReference type="Proteomes" id="UP000549394"/>
    </source>
</evidence>
<evidence type="ECO:0000256" key="5">
    <source>
        <dbReference type="ARBA" id="ARBA00023242"/>
    </source>
</evidence>
<dbReference type="Pfam" id="PF01834">
    <property type="entry name" value="XRCC1_N"/>
    <property type="match status" value="1"/>
</dbReference>
<evidence type="ECO:0000259" key="7">
    <source>
        <dbReference type="PROSITE" id="PS50172"/>
    </source>
</evidence>
<dbReference type="InterPro" id="IPR036420">
    <property type="entry name" value="BRCT_dom_sf"/>
</dbReference>
<dbReference type="AlphaFoldDB" id="A0A7I8W3F7"/>
<dbReference type="GO" id="GO:0003684">
    <property type="term" value="F:damaged DNA binding"/>
    <property type="evidence" value="ECO:0007669"/>
    <property type="project" value="InterPro"/>
</dbReference>
<evidence type="ECO:0000256" key="6">
    <source>
        <dbReference type="SAM" id="MobiDB-lite"/>
    </source>
</evidence>
<feature type="compositionally biased region" description="Basic and acidic residues" evidence="6">
    <location>
        <begin position="340"/>
        <end position="349"/>
    </location>
</feature>
<dbReference type="InterPro" id="IPR001357">
    <property type="entry name" value="BRCT_dom"/>
</dbReference>
<gene>
    <name evidence="8" type="ORF">DGYR_LOCUS10491</name>
</gene>
<dbReference type="Pfam" id="PF16589">
    <property type="entry name" value="BRCT_2"/>
    <property type="match status" value="1"/>
</dbReference>
<feature type="domain" description="BRCT" evidence="7">
    <location>
        <begin position="255"/>
        <end position="342"/>
    </location>
</feature>
<dbReference type="OrthoDB" id="25840at2759"/>
<dbReference type="EMBL" id="CAJFCJ010000018">
    <property type="protein sequence ID" value="CAD5122714.1"/>
    <property type="molecule type" value="Genomic_DNA"/>
</dbReference>
<dbReference type="InterPro" id="IPR008979">
    <property type="entry name" value="Galactose-bd-like_sf"/>
</dbReference>
<dbReference type="PROSITE" id="PS50172">
    <property type="entry name" value="BRCT"/>
    <property type="match status" value="2"/>
</dbReference>
<evidence type="ECO:0000313" key="8">
    <source>
        <dbReference type="EMBL" id="CAD5122714.1"/>
    </source>
</evidence>
<dbReference type="GO" id="GO:0000012">
    <property type="term" value="P:single strand break repair"/>
    <property type="evidence" value="ECO:0007669"/>
    <property type="project" value="InterPro"/>
</dbReference>
<dbReference type="GO" id="GO:0006284">
    <property type="term" value="P:base-excision repair"/>
    <property type="evidence" value="ECO:0007669"/>
    <property type="project" value="TreeGrafter"/>
</dbReference>
<dbReference type="FunFam" id="2.60.120.260:FF:000025">
    <property type="entry name" value="DNA repair protein XRCC1 isoform X1"/>
    <property type="match status" value="1"/>
</dbReference>